<accession>A0A6G0TA33</accession>
<dbReference type="Gene3D" id="1.10.10.60">
    <property type="entry name" value="Homeodomain-like"/>
    <property type="match status" value="1"/>
</dbReference>
<dbReference type="OrthoDB" id="6626399at2759"/>
<keyword evidence="3" id="KW-0539">Nucleus</keyword>
<dbReference type="AlphaFoldDB" id="A0A6G0TA33"/>
<dbReference type="Pfam" id="PF03221">
    <property type="entry name" value="HTH_Tnp_Tc5"/>
    <property type="match status" value="1"/>
</dbReference>
<dbReference type="GO" id="GO:0003677">
    <property type="term" value="F:DNA binding"/>
    <property type="evidence" value="ECO:0007669"/>
    <property type="project" value="UniProtKB-KW"/>
</dbReference>
<dbReference type="PANTHER" id="PTHR19303">
    <property type="entry name" value="TRANSPOSON"/>
    <property type="match status" value="1"/>
</dbReference>
<dbReference type="SUPFAM" id="SSF46689">
    <property type="entry name" value="Homeodomain-like"/>
    <property type="match status" value="1"/>
</dbReference>
<dbReference type="PROSITE" id="PS51253">
    <property type="entry name" value="HTH_CENPB"/>
    <property type="match status" value="1"/>
</dbReference>
<gene>
    <name evidence="6" type="ORF">AGLY_012381</name>
</gene>
<keyword evidence="2" id="KW-0238">DNA-binding</keyword>
<dbReference type="InterPro" id="IPR004875">
    <property type="entry name" value="DDE_SF_endonuclease_dom"/>
</dbReference>
<comment type="caution">
    <text evidence="6">The sequence shown here is derived from an EMBL/GenBank/DDBJ whole genome shotgun (WGS) entry which is preliminary data.</text>
</comment>
<dbReference type="InterPro" id="IPR009057">
    <property type="entry name" value="Homeodomain-like_sf"/>
</dbReference>
<feature type="domain" description="HTH CENPB-type" evidence="5">
    <location>
        <begin position="54"/>
        <end position="129"/>
    </location>
</feature>
<protein>
    <recommendedName>
        <fullName evidence="5">HTH CENPB-type domain-containing protein</fullName>
    </recommendedName>
</protein>
<evidence type="ECO:0000256" key="2">
    <source>
        <dbReference type="ARBA" id="ARBA00023125"/>
    </source>
</evidence>
<evidence type="ECO:0000256" key="4">
    <source>
        <dbReference type="SAM" id="MobiDB-lite"/>
    </source>
</evidence>
<feature type="compositionally biased region" description="Basic residues" evidence="4">
    <location>
        <begin position="570"/>
        <end position="579"/>
    </location>
</feature>
<dbReference type="InterPro" id="IPR007889">
    <property type="entry name" value="HTH_Psq"/>
</dbReference>
<evidence type="ECO:0000313" key="7">
    <source>
        <dbReference type="Proteomes" id="UP000475862"/>
    </source>
</evidence>
<evidence type="ECO:0000256" key="3">
    <source>
        <dbReference type="ARBA" id="ARBA00023242"/>
    </source>
</evidence>
<dbReference type="Pfam" id="PF03184">
    <property type="entry name" value="DDE_1"/>
    <property type="match status" value="1"/>
</dbReference>
<evidence type="ECO:0000256" key="1">
    <source>
        <dbReference type="ARBA" id="ARBA00004123"/>
    </source>
</evidence>
<dbReference type="Proteomes" id="UP000475862">
    <property type="component" value="Unassembled WGS sequence"/>
</dbReference>
<comment type="subcellular location">
    <subcellularLocation>
        <location evidence="1">Nucleus</location>
    </subcellularLocation>
</comment>
<organism evidence="6 7">
    <name type="scientific">Aphis glycines</name>
    <name type="common">Soybean aphid</name>
    <dbReference type="NCBI Taxonomy" id="307491"/>
    <lineage>
        <taxon>Eukaryota</taxon>
        <taxon>Metazoa</taxon>
        <taxon>Ecdysozoa</taxon>
        <taxon>Arthropoda</taxon>
        <taxon>Hexapoda</taxon>
        <taxon>Insecta</taxon>
        <taxon>Pterygota</taxon>
        <taxon>Neoptera</taxon>
        <taxon>Paraneoptera</taxon>
        <taxon>Hemiptera</taxon>
        <taxon>Sternorrhyncha</taxon>
        <taxon>Aphidomorpha</taxon>
        <taxon>Aphidoidea</taxon>
        <taxon>Aphididae</taxon>
        <taxon>Aphidini</taxon>
        <taxon>Aphis</taxon>
        <taxon>Aphis</taxon>
    </lineage>
</organism>
<feature type="region of interest" description="Disordered" evidence="4">
    <location>
        <begin position="551"/>
        <end position="588"/>
    </location>
</feature>
<sequence length="684" mass="78947">MSNKPRFKDDKSNMLKAIEAVKYGRINLFKASQQFNVPRSTLRKMIDGKTSINVRMGPPLTLNLKYEELLVNWIIAVAKRGFPIVKYDLVTSASRLVKNLDIPNNFKNGRAGKKWMQLFLKRHPEVAERTVEKRTKSRALVYEINIRGWFLQIEQYFTQENVLDILKNPHRVFNCDESGFMLCPDGQKVLCLKGEKISAAAMGPPMIVFPGKRLPSGIAQTVCEDWTIAKSVKGWITGEVFYEYIVNYFHPWLLKNKITLPVALFLDGHVSHLTYHLSKFCSKNGIFILALYPNATHILQPLDMSVFGPMKKEWAKEVHQWRMNNSGMSLTKKDFSHMLEGVVNGRLKKETIVNGFRASGLFPWCPDTIDYSKCRTVQHIQTAQNGSDCPTLKQNYAAGNKYLEYLLGGDLVKTFNDPKLDVIELDVEQKTLFKLWQKSQVLVSNMDVSVSVDLDKEETINDLILVNNESNIAIPLPTSTEKRQDDLAKAISPLDQGTSVPSPFKRNLLWPKSPKKTGKCRRRLNLPAVMTSKEFREYEENKMNKIKLMEQQKEEREKKREEKHLEKNKKVSARKKLNKNKTDKKDQEVNDEEEDWTCKICKAQYSSENIREICRKWIECDGYKCQFHIDCVPKKHLLEFGSGLEEECESSEETEFICQFCVTFDDIIDTNDSDSEMEEIENDM</sequence>
<dbReference type="PANTHER" id="PTHR19303:SF74">
    <property type="entry name" value="POGO TRANSPOSABLE ELEMENT WITH KRAB DOMAIN"/>
    <property type="match status" value="1"/>
</dbReference>
<evidence type="ECO:0000313" key="6">
    <source>
        <dbReference type="EMBL" id="KAE9528806.1"/>
    </source>
</evidence>
<name>A0A6G0TA33_APHGL</name>
<dbReference type="EMBL" id="VYZN01000048">
    <property type="protein sequence ID" value="KAE9528806.1"/>
    <property type="molecule type" value="Genomic_DNA"/>
</dbReference>
<evidence type="ECO:0000259" key="5">
    <source>
        <dbReference type="PROSITE" id="PS51253"/>
    </source>
</evidence>
<dbReference type="Pfam" id="PF05225">
    <property type="entry name" value="HTH_psq"/>
    <property type="match status" value="1"/>
</dbReference>
<feature type="region of interest" description="Disordered" evidence="4">
    <location>
        <begin position="502"/>
        <end position="521"/>
    </location>
</feature>
<reference evidence="6 7" key="1">
    <citation type="submission" date="2019-08" db="EMBL/GenBank/DDBJ databases">
        <title>The genome of the soybean aphid Biotype 1, its phylome, world population structure and adaptation to the North American continent.</title>
        <authorList>
            <person name="Giordano R."/>
            <person name="Donthu R.K."/>
            <person name="Hernandez A.G."/>
            <person name="Wright C.L."/>
            <person name="Zimin A.V."/>
        </authorList>
    </citation>
    <scope>NUCLEOTIDE SEQUENCE [LARGE SCALE GENOMIC DNA]</scope>
    <source>
        <tissue evidence="6">Whole aphids</tissue>
    </source>
</reference>
<proteinExistence type="predicted"/>
<keyword evidence="7" id="KW-1185">Reference proteome</keyword>
<dbReference type="GO" id="GO:0005634">
    <property type="term" value="C:nucleus"/>
    <property type="evidence" value="ECO:0007669"/>
    <property type="project" value="UniProtKB-SubCell"/>
</dbReference>
<feature type="compositionally biased region" description="Basic and acidic residues" evidence="4">
    <location>
        <begin position="551"/>
        <end position="569"/>
    </location>
</feature>
<dbReference type="InterPro" id="IPR050863">
    <property type="entry name" value="CenT-Element_Derived"/>
</dbReference>
<dbReference type="InterPro" id="IPR006600">
    <property type="entry name" value="HTH_CenpB_DNA-bd_dom"/>
</dbReference>